<keyword evidence="11" id="KW-0961">Cell wall biogenesis/degradation</keyword>
<evidence type="ECO:0000313" key="23">
    <source>
        <dbReference type="Proteomes" id="UP001253851"/>
    </source>
</evidence>
<dbReference type="OrthoDB" id="9791132at2"/>
<dbReference type="InterPro" id="IPR012338">
    <property type="entry name" value="Beta-lactam/transpept-like"/>
</dbReference>
<keyword evidence="5 20" id="KW-0121">Carboxypeptidase</keyword>
<keyword evidence="8 18" id="KW-0378">Hydrolase</keyword>
<gene>
    <name evidence="20" type="ORF">DW084_08350</name>
    <name evidence="19" type="ORF">GFU50_11800</name>
    <name evidence="18" type="ORF">P7I34_09620</name>
</gene>
<dbReference type="EC" id="3.4.16.4" evidence="4"/>
<evidence type="ECO:0000256" key="4">
    <source>
        <dbReference type="ARBA" id="ARBA00012448"/>
    </source>
</evidence>
<evidence type="ECO:0000256" key="8">
    <source>
        <dbReference type="ARBA" id="ARBA00022801"/>
    </source>
</evidence>
<feature type="active site" description="Acyl-ester intermediate" evidence="13">
    <location>
        <position position="74"/>
    </location>
</feature>
<dbReference type="Gene3D" id="2.60.410.10">
    <property type="entry name" value="D-Ala-D-Ala carboxypeptidase, C-terminal domain"/>
    <property type="match status" value="1"/>
</dbReference>
<feature type="active site" description="Proton acceptor" evidence="13">
    <location>
        <position position="77"/>
    </location>
</feature>
<keyword evidence="7 16" id="KW-0732">Signal</keyword>
<proteinExistence type="inferred from homology"/>
<evidence type="ECO:0000256" key="6">
    <source>
        <dbReference type="ARBA" id="ARBA00022670"/>
    </source>
</evidence>
<evidence type="ECO:0000256" key="16">
    <source>
        <dbReference type="SAM" id="SignalP"/>
    </source>
</evidence>
<comment type="function">
    <text evidence="1">Removes C-terminal D-alanyl residues from sugar-peptide cell wall precursors.</text>
</comment>
<comment type="similarity">
    <text evidence="3 15">Belongs to the peptidase S11 family.</text>
</comment>
<keyword evidence="6" id="KW-0645">Protease</keyword>
<dbReference type="Proteomes" id="UP001253851">
    <property type="component" value="Unassembled WGS sequence"/>
</dbReference>
<dbReference type="Proteomes" id="UP000422837">
    <property type="component" value="Chromosome"/>
</dbReference>
<dbReference type="InterPro" id="IPR012907">
    <property type="entry name" value="Peptidase_S11_C"/>
</dbReference>
<sequence>MQKITKFGYSFVAALAILFAAVGIPLVSYADDTAMSIEEIQDFSIDAKAAYSIDFDTGKVLYDQDGETAMGIASITKIISLYLVAEQVEQGTIAWDDPVPISDYAANLSVSPNLSNVPLHQDVTYTVKDLYDASYIQSANAAIVALAELIAGSESAFVDLMQEKVQSWGITDAKIVNASGLNNAYLGENIYPGSTSTDENELSAKDVALIARHLLQDFPDVLEVTSLSTKQFGEGSYSPVEMVNWNWMLPGFTNTKDGVDGLKTGTTDMAGACFVGTAVKDGQRIITVVLNVNGHAENPSVRFIETGRLMDYSFDAWEQVEILPENAQLEDTQTVAVKDGKELSVPVALNQGLTLWVRGDMDATAFETTIDFNEHYRDSALQAPLTEGTEVGTVSASIPADTLGYIDDSDHDETAGLITTQTVEKANIFVRAWRGVSNFFSNLF</sequence>
<evidence type="ECO:0000313" key="22">
    <source>
        <dbReference type="Proteomes" id="UP000422837"/>
    </source>
</evidence>
<evidence type="ECO:0000256" key="13">
    <source>
        <dbReference type="PIRSR" id="PIRSR618044-1"/>
    </source>
</evidence>
<evidence type="ECO:0000256" key="9">
    <source>
        <dbReference type="ARBA" id="ARBA00022960"/>
    </source>
</evidence>
<keyword evidence="10" id="KW-0573">Peptidoglycan synthesis</keyword>
<dbReference type="GO" id="GO:0009252">
    <property type="term" value="P:peptidoglycan biosynthetic process"/>
    <property type="evidence" value="ECO:0007669"/>
    <property type="project" value="UniProtKB-UniPathway"/>
</dbReference>
<comment type="catalytic activity">
    <reaction evidence="12">
        <text>Preferential cleavage: (Ac)2-L-Lys-D-Ala-|-D-Ala. Also transpeptidation of peptidyl-alanyl moieties that are N-acyl substituents of D-alanine.</text>
        <dbReference type="EC" id="3.4.16.4"/>
    </reaction>
</comment>
<evidence type="ECO:0000256" key="2">
    <source>
        <dbReference type="ARBA" id="ARBA00004752"/>
    </source>
</evidence>
<dbReference type="GO" id="GO:0071555">
    <property type="term" value="P:cell wall organization"/>
    <property type="evidence" value="ECO:0007669"/>
    <property type="project" value="UniProtKB-KW"/>
</dbReference>
<dbReference type="Pfam" id="PF00768">
    <property type="entry name" value="Peptidase_S11"/>
    <property type="match status" value="1"/>
</dbReference>
<dbReference type="GO" id="GO:0006508">
    <property type="term" value="P:proteolysis"/>
    <property type="evidence" value="ECO:0007669"/>
    <property type="project" value="UniProtKB-KW"/>
</dbReference>
<name>A0A1L8SBB5_ENTCA</name>
<evidence type="ECO:0000256" key="7">
    <source>
        <dbReference type="ARBA" id="ARBA00022729"/>
    </source>
</evidence>
<dbReference type="GeneID" id="15142696"/>
<organism evidence="20 21">
    <name type="scientific">Enterococcus casseliflavus</name>
    <name type="common">Enterococcus flavescens</name>
    <dbReference type="NCBI Taxonomy" id="37734"/>
    <lineage>
        <taxon>Bacteria</taxon>
        <taxon>Bacillati</taxon>
        <taxon>Bacillota</taxon>
        <taxon>Bacilli</taxon>
        <taxon>Lactobacillales</taxon>
        <taxon>Enterococcaceae</taxon>
        <taxon>Enterococcus</taxon>
    </lineage>
</organism>
<feature type="signal peptide" evidence="16">
    <location>
        <begin position="1"/>
        <end position="30"/>
    </location>
</feature>
<evidence type="ECO:0000313" key="18">
    <source>
        <dbReference type="EMBL" id="MDT2982919.1"/>
    </source>
</evidence>
<dbReference type="Gene3D" id="3.40.710.10">
    <property type="entry name" value="DD-peptidase/beta-lactamase superfamily"/>
    <property type="match status" value="1"/>
</dbReference>
<dbReference type="EMBL" id="CP046123">
    <property type="protein sequence ID" value="QGN30154.1"/>
    <property type="molecule type" value="Genomic_DNA"/>
</dbReference>
<dbReference type="PANTHER" id="PTHR21581:SF11">
    <property type="entry name" value="D-ALANYL-D-ALANINE CARBOXYPEPTIDASE DACA"/>
    <property type="match status" value="1"/>
</dbReference>
<reference evidence="18 23" key="3">
    <citation type="submission" date="2023-03" db="EMBL/GenBank/DDBJ databases">
        <authorList>
            <person name="Shen W."/>
            <person name="Cai J."/>
        </authorList>
    </citation>
    <scope>NUCLEOTIDE SEQUENCE [LARGE SCALE GENOMIC DNA]</scope>
    <source>
        <strain evidence="18 23">B516</strain>
    </source>
</reference>
<evidence type="ECO:0000256" key="14">
    <source>
        <dbReference type="PIRSR" id="PIRSR618044-2"/>
    </source>
</evidence>
<feature type="active site" evidence="13">
    <location>
        <position position="138"/>
    </location>
</feature>
<dbReference type="PRINTS" id="PR00725">
    <property type="entry name" value="DADACBPTASE1"/>
</dbReference>
<evidence type="ECO:0000256" key="1">
    <source>
        <dbReference type="ARBA" id="ARBA00003217"/>
    </source>
</evidence>
<feature type="chain" id="PRO_5010660842" description="serine-type D-Ala-D-Ala carboxypeptidase" evidence="16">
    <location>
        <begin position="31"/>
        <end position="444"/>
    </location>
</feature>
<dbReference type="SMART" id="SM00936">
    <property type="entry name" value="PBP5_C"/>
    <property type="match status" value="1"/>
</dbReference>
<evidence type="ECO:0000256" key="3">
    <source>
        <dbReference type="ARBA" id="ARBA00007164"/>
    </source>
</evidence>
<feature type="binding site" evidence="14">
    <location>
        <position position="263"/>
    </location>
    <ligand>
        <name>substrate</name>
    </ligand>
</feature>
<keyword evidence="9" id="KW-0133">Cell shape</keyword>
<reference evidence="20 21" key="1">
    <citation type="submission" date="2018-08" db="EMBL/GenBank/DDBJ databases">
        <title>A genome reference for cultivated species of the human gut microbiota.</title>
        <authorList>
            <person name="Zou Y."/>
            <person name="Xue W."/>
            <person name="Luo G."/>
        </authorList>
    </citation>
    <scope>NUCLEOTIDE SEQUENCE [LARGE SCALE GENOMIC DNA]</scope>
    <source>
        <strain evidence="20 21">AF48-16</strain>
    </source>
</reference>
<dbReference type="PANTHER" id="PTHR21581">
    <property type="entry name" value="D-ALANYL-D-ALANINE CARBOXYPEPTIDASE"/>
    <property type="match status" value="1"/>
</dbReference>
<dbReference type="EMBL" id="JARQDZ010000003">
    <property type="protein sequence ID" value="MDT2982919.1"/>
    <property type="molecule type" value="Genomic_DNA"/>
</dbReference>
<comment type="pathway">
    <text evidence="2">Cell wall biogenesis; peptidoglycan biosynthesis.</text>
</comment>
<evidence type="ECO:0000256" key="15">
    <source>
        <dbReference type="RuleBase" id="RU004016"/>
    </source>
</evidence>
<evidence type="ECO:0000256" key="10">
    <source>
        <dbReference type="ARBA" id="ARBA00022984"/>
    </source>
</evidence>
<dbReference type="SUPFAM" id="SSF69189">
    <property type="entry name" value="Penicillin-binding protein associated domain"/>
    <property type="match status" value="1"/>
</dbReference>
<evidence type="ECO:0000259" key="17">
    <source>
        <dbReference type="SMART" id="SM00936"/>
    </source>
</evidence>
<dbReference type="InterPro" id="IPR015956">
    <property type="entry name" value="Peniciliin-bd_prot_C_sf"/>
</dbReference>
<reference evidence="19 22" key="2">
    <citation type="submission" date="2019-11" db="EMBL/GenBank/DDBJ databases">
        <title>Detection and genome characteristic of a blood enterococcus casselifavus isolate from Zhengzhou,china.</title>
        <authorList>
            <person name="Wen P."/>
        </authorList>
    </citation>
    <scope>NUCLEOTIDE SEQUENCE [LARGE SCALE GENOMIC DNA]</scope>
    <source>
        <strain evidence="19 22">EC291</strain>
    </source>
</reference>
<evidence type="ECO:0000313" key="21">
    <source>
        <dbReference type="Proteomes" id="UP000286288"/>
    </source>
</evidence>
<dbReference type="GO" id="GO:0009002">
    <property type="term" value="F:serine-type D-Ala-D-Ala carboxypeptidase activity"/>
    <property type="evidence" value="ECO:0007669"/>
    <property type="project" value="UniProtKB-EC"/>
</dbReference>
<dbReference type="AlphaFoldDB" id="A0A1L8SBB5"/>
<dbReference type="GO" id="GO:0008360">
    <property type="term" value="P:regulation of cell shape"/>
    <property type="evidence" value="ECO:0007669"/>
    <property type="project" value="UniProtKB-KW"/>
</dbReference>
<dbReference type="InterPro" id="IPR037167">
    <property type="entry name" value="Peptidase_S11_C_sf"/>
</dbReference>
<accession>A0A1L8SBB5</accession>
<dbReference type="RefSeq" id="WP_010749328.1">
    <property type="nucleotide sequence ID" value="NZ_BAAAXK010000042.1"/>
</dbReference>
<evidence type="ECO:0000256" key="11">
    <source>
        <dbReference type="ARBA" id="ARBA00023316"/>
    </source>
</evidence>
<protein>
    <recommendedName>
        <fullName evidence="4">serine-type D-Ala-D-Ala carboxypeptidase</fullName>
        <ecNumber evidence="4">3.4.16.4</ecNumber>
    </recommendedName>
</protein>
<dbReference type="InterPro" id="IPR001967">
    <property type="entry name" value="Peptidase_S11_N"/>
</dbReference>
<evidence type="ECO:0000313" key="20">
    <source>
        <dbReference type="EMBL" id="RHK06554.1"/>
    </source>
</evidence>
<dbReference type="InterPro" id="IPR018044">
    <property type="entry name" value="Peptidase_S11"/>
</dbReference>
<evidence type="ECO:0000256" key="12">
    <source>
        <dbReference type="ARBA" id="ARBA00034000"/>
    </source>
</evidence>
<evidence type="ECO:0000256" key="5">
    <source>
        <dbReference type="ARBA" id="ARBA00022645"/>
    </source>
</evidence>
<dbReference type="SUPFAM" id="SSF56601">
    <property type="entry name" value="beta-lactamase/transpeptidase-like"/>
    <property type="match status" value="1"/>
</dbReference>
<evidence type="ECO:0000313" key="19">
    <source>
        <dbReference type="EMBL" id="QGN30154.1"/>
    </source>
</evidence>
<dbReference type="Proteomes" id="UP000286288">
    <property type="component" value="Unassembled WGS sequence"/>
</dbReference>
<feature type="domain" description="Peptidase S11 D-Ala-D-Ala carboxypeptidase A C-terminal" evidence="17">
    <location>
        <begin position="317"/>
        <end position="425"/>
    </location>
</feature>
<dbReference type="UniPathway" id="UPA00219"/>
<dbReference type="EMBL" id="QRMZ01000009">
    <property type="protein sequence ID" value="RHK06554.1"/>
    <property type="molecule type" value="Genomic_DNA"/>
</dbReference>